<evidence type="ECO:0000313" key="3">
    <source>
        <dbReference type="Proteomes" id="UP000664144"/>
    </source>
</evidence>
<gene>
    <name evidence="2" type="ORF">J0X19_09245</name>
</gene>
<reference evidence="2" key="1">
    <citation type="submission" date="2021-03" db="EMBL/GenBank/DDBJ databases">
        <authorList>
            <person name="Kim M.K."/>
        </authorList>
    </citation>
    <scope>NUCLEOTIDE SEQUENCE</scope>
    <source>
        <strain evidence="2">BT186</strain>
    </source>
</reference>
<feature type="transmembrane region" description="Helical" evidence="1">
    <location>
        <begin position="71"/>
        <end position="93"/>
    </location>
</feature>
<feature type="transmembrane region" description="Helical" evidence="1">
    <location>
        <begin position="99"/>
        <end position="118"/>
    </location>
</feature>
<feature type="transmembrane region" description="Helical" evidence="1">
    <location>
        <begin position="7"/>
        <end position="26"/>
    </location>
</feature>
<proteinExistence type="predicted"/>
<keyword evidence="3" id="KW-1185">Reference proteome</keyword>
<organism evidence="2 3">
    <name type="scientific">Hymenobacter telluris</name>
    <dbReference type="NCBI Taxonomy" id="2816474"/>
    <lineage>
        <taxon>Bacteria</taxon>
        <taxon>Pseudomonadati</taxon>
        <taxon>Bacteroidota</taxon>
        <taxon>Cytophagia</taxon>
        <taxon>Cytophagales</taxon>
        <taxon>Hymenobacteraceae</taxon>
        <taxon>Hymenobacter</taxon>
    </lineage>
</organism>
<evidence type="ECO:0000313" key="2">
    <source>
        <dbReference type="EMBL" id="MBO0358127.1"/>
    </source>
</evidence>
<dbReference type="AlphaFoldDB" id="A0A939EVS7"/>
<dbReference type="EMBL" id="JAFLQZ010000004">
    <property type="protein sequence ID" value="MBO0358127.1"/>
    <property type="molecule type" value="Genomic_DNA"/>
</dbReference>
<evidence type="ECO:0000256" key="1">
    <source>
        <dbReference type="SAM" id="Phobius"/>
    </source>
</evidence>
<keyword evidence="1" id="KW-0472">Membrane</keyword>
<protein>
    <submittedName>
        <fullName evidence="2">Uncharacterized protein</fullName>
    </submittedName>
</protein>
<keyword evidence="1" id="KW-0812">Transmembrane</keyword>
<dbReference type="RefSeq" id="WP_206984050.1">
    <property type="nucleotide sequence ID" value="NZ_JAFLQZ010000004.1"/>
</dbReference>
<sequence length="191" mass="21419">MQKVFSFLEKSSVILAGIGLMFNLLLWKGGDFMLIISLTFLSVIYFFGSYFQRAMPVRHGQDITTTSATTALLKIFIGIAFSTMIVGLLFKLLFWKGSFVMLTASIVATACILLWALVTSKSLTKPSETAVFRRSGIILSLGIADLLISSSTIYGIFHRNDPQLVEKWTRMSQHPENAAYKADFDAYRRHQ</sequence>
<name>A0A939EVS7_9BACT</name>
<comment type="caution">
    <text evidence="2">The sequence shown here is derived from an EMBL/GenBank/DDBJ whole genome shotgun (WGS) entry which is preliminary data.</text>
</comment>
<keyword evidence="1" id="KW-1133">Transmembrane helix</keyword>
<feature type="transmembrane region" description="Helical" evidence="1">
    <location>
        <begin position="32"/>
        <end position="51"/>
    </location>
</feature>
<feature type="transmembrane region" description="Helical" evidence="1">
    <location>
        <begin position="138"/>
        <end position="157"/>
    </location>
</feature>
<dbReference type="Proteomes" id="UP000664144">
    <property type="component" value="Unassembled WGS sequence"/>
</dbReference>
<accession>A0A939EVS7</accession>